<comment type="similarity">
    <text evidence="2 9">Belongs to the EAF6 family.</text>
</comment>
<keyword evidence="7 9" id="KW-0804">Transcription</keyword>
<comment type="function">
    <text evidence="9">Component of the NuA4 histone acetyltransferase complex which is involved in transcriptional activation of selected genes principally by acetylation of nucleosomal histone H4 and H2A. The NuA4 complex is also involved in DNA repair.</text>
</comment>
<evidence type="ECO:0000256" key="9">
    <source>
        <dbReference type="RuleBase" id="RU368022"/>
    </source>
</evidence>
<evidence type="ECO:0000256" key="6">
    <source>
        <dbReference type="ARBA" id="ARBA00023054"/>
    </source>
</evidence>
<dbReference type="Proteomes" id="UP001140217">
    <property type="component" value="Unassembled WGS sequence"/>
</dbReference>
<comment type="subunit">
    <text evidence="9">Component of the NuA4 histone acetyltransferase complex.</text>
</comment>
<keyword evidence="8 9" id="KW-0539">Nucleus</keyword>
<dbReference type="PANTHER" id="PTHR13476">
    <property type="entry name" value="CHROMATIN MODIFICATION-RELATED PROTEIN MEAF6"/>
    <property type="match status" value="1"/>
</dbReference>
<dbReference type="GO" id="GO:0006281">
    <property type="term" value="P:DNA repair"/>
    <property type="evidence" value="ECO:0007669"/>
    <property type="project" value="UniProtKB-UniRule"/>
</dbReference>
<keyword evidence="5 9" id="KW-0805">Transcription regulation</keyword>
<comment type="subcellular location">
    <subcellularLocation>
        <location evidence="1 9">Nucleus</location>
    </subcellularLocation>
</comment>
<evidence type="ECO:0000256" key="3">
    <source>
        <dbReference type="ARBA" id="ARBA00018504"/>
    </source>
</evidence>
<dbReference type="GO" id="GO:0005634">
    <property type="term" value="C:nucleus"/>
    <property type="evidence" value="ECO:0007669"/>
    <property type="project" value="UniProtKB-SubCell"/>
</dbReference>
<sequence>MSAPAEDPPVAAAGPEEDTPEQAGGDKAASSKAGGSKAGKGEGKITKKMVKEAEQELFQLLLKKKQADRNLIDAEAAIYDFETSYFESSGHEGNIVHGFEGYLNTSRGERRQMHFTEADRIFSQSSATFKRAQEEKIAASLLESESDSDESSARPRGRKGATIRHGGGARQGTPTPGARTTKKIRLSMDAGGL</sequence>
<protein>
    <recommendedName>
        <fullName evidence="3 9">Chromatin modification-related protein EAF6</fullName>
    </recommendedName>
</protein>
<evidence type="ECO:0000256" key="7">
    <source>
        <dbReference type="ARBA" id="ARBA00023163"/>
    </source>
</evidence>
<evidence type="ECO:0000256" key="5">
    <source>
        <dbReference type="ARBA" id="ARBA00023015"/>
    </source>
</evidence>
<dbReference type="GO" id="GO:0006325">
    <property type="term" value="P:chromatin organization"/>
    <property type="evidence" value="ECO:0007669"/>
    <property type="project" value="UniProtKB-KW"/>
</dbReference>
<evidence type="ECO:0000256" key="8">
    <source>
        <dbReference type="ARBA" id="ARBA00023242"/>
    </source>
</evidence>
<dbReference type="AlphaFoldDB" id="A0A9W8LJW0"/>
<keyword evidence="4 9" id="KW-0156">Chromatin regulator</keyword>
<dbReference type="GO" id="GO:0035267">
    <property type="term" value="C:NuA4 histone acetyltransferase complex"/>
    <property type="evidence" value="ECO:0007669"/>
    <property type="project" value="UniProtKB-UniRule"/>
</dbReference>
<evidence type="ECO:0000256" key="4">
    <source>
        <dbReference type="ARBA" id="ARBA00022853"/>
    </source>
</evidence>
<dbReference type="EMBL" id="JANBUL010000021">
    <property type="protein sequence ID" value="KAJ2784727.1"/>
    <property type="molecule type" value="Genomic_DNA"/>
</dbReference>
<name>A0A9W8LJW0_9FUNG</name>
<organism evidence="11 12">
    <name type="scientific">Coemansia javaensis</name>
    <dbReference type="NCBI Taxonomy" id="2761396"/>
    <lineage>
        <taxon>Eukaryota</taxon>
        <taxon>Fungi</taxon>
        <taxon>Fungi incertae sedis</taxon>
        <taxon>Zoopagomycota</taxon>
        <taxon>Kickxellomycotina</taxon>
        <taxon>Kickxellomycetes</taxon>
        <taxon>Kickxellales</taxon>
        <taxon>Kickxellaceae</taxon>
        <taxon>Coemansia</taxon>
    </lineage>
</organism>
<dbReference type="OrthoDB" id="440324at2759"/>
<feature type="region of interest" description="Disordered" evidence="10">
    <location>
        <begin position="1"/>
        <end position="47"/>
    </location>
</feature>
<evidence type="ECO:0000256" key="2">
    <source>
        <dbReference type="ARBA" id="ARBA00010916"/>
    </source>
</evidence>
<keyword evidence="6" id="KW-0175">Coiled coil</keyword>
<gene>
    <name evidence="11" type="primary">MEAF6</name>
    <name evidence="11" type="ORF">H4R18_000942</name>
</gene>
<feature type="region of interest" description="Disordered" evidence="10">
    <location>
        <begin position="140"/>
        <end position="193"/>
    </location>
</feature>
<evidence type="ECO:0000256" key="1">
    <source>
        <dbReference type="ARBA" id="ARBA00004123"/>
    </source>
</evidence>
<accession>A0A9W8LJW0</accession>
<keyword evidence="12" id="KW-1185">Reference proteome</keyword>
<dbReference type="InterPro" id="IPR015418">
    <property type="entry name" value="Eaf6"/>
</dbReference>
<dbReference type="Pfam" id="PF09340">
    <property type="entry name" value="NuA4"/>
    <property type="match status" value="1"/>
</dbReference>
<feature type="compositionally biased region" description="Low complexity" evidence="10">
    <location>
        <begin position="23"/>
        <end position="35"/>
    </location>
</feature>
<proteinExistence type="inferred from homology"/>
<keyword evidence="9" id="KW-0227">DNA damage</keyword>
<evidence type="ECO:0000313" key="12">
    <source>
        <dbReference type="Proteomes" id="UP001140217"/>
    </source>
</evidence>
<evidence type="ECO:0000256" key="10">
    <source>
        <dbReference type="SAM" id="MobiDB-lite"/>
    </source>
</evidence>
<evidence type="ECO:0000313" key="11">
    <source>
        <dbReference type="EMBL" id="KAJ2784727.1"/>
    </source>
</evidence>
<reference evidence="11" key="1">
    <citation type="submission" date="2022-07" db="EMBL/GenBank/DDBJ databases">
        <title>Phylogenomic reconstructions and comparative analyses of Kickxellomycotina fungi.</title>
        <authorList>
            <person name="Reynolds N.K."/>
            <person name="Stajich J.E."/>
            <person name="Barry K."/>
            <person name="Grigoriev I.V."/>
            <person name="Crous P."/>
            <person name="Smith M.E."/>
        </authorList>
    </citation>
    <scope>NUCLEOTIDE SEQUENCE</scope>
    <source>
        <strain evidence="11">NBRC 105414</strain>
    </source>
</reference>
<keyword evidence="9" id="KW-0234">DNA repair</keyword>
<comment type="caution">
    <text evidence="11">The sequence shown here is derived from an EMBL/GenBank/DDBJ whole genome shotgun (WGS) entry which is preliminary data.</text>
</comment>